<dbReference type="InterPro" id="IPR029055">
    <property type="entry name" value="Ntn_hydrolases_N"/>
</dbReference>
<name>A0A6A8M617_9FIRM</name>
<protein>
    <recommendedName>
        <fullName evidence="5">choloylglycine hydrolase</fullName>
        <ecNumber evidence="5">3.5.1.24</ecNumber>
    </recommendedName>
    <alternativeName>
        <fullName evidence="6">Bile salt hydrolase</fullName>
    </alternativeName>
    <alternativeName>
        <fullName evidence="7">Choloylglycine hydrolase</fullName>
    </alternativeName>
</protein>
<dbReference type="InterPro" id="IPR029132">
    <property type="entry name" value="CBAH/NAAA_C"/>
</dbReference>
<dbReference type="Gene3D" id="3.60.60.10">
    <property type="entry name" value="Penicillin V Acylase, Chain A"/>
    <property type="match status" value="1"/>
</dbReference>
<evidence type="ECO:0000256" key="4">
    <source>
        <dbReference type="ARBA" id="ARBA00023098"/>
    </source>
</evidence>
<evidence type="ECO:0000256" key="3">
    <source>
        <dbReference type="ARBA" id="ARBA00022801"/>
    </source>
</evidence>
<dbReference type="Pfam" id="PF02275">
    <property type="entry name" value="CBAH"/>
    <property type="match status" value="1"/>
</dbReference>
<dbReference type="RefSeq" id="WP_154571614.1">
    <property type="nucleotide sequence ID" value="NZ_JAXDSY010000030.1"/>
</dbReference>
<comment type="caution">
    <text evidence="11">The sequence shown here is derived from an EMBL/GenBank/DDBJ whole genome shotgun (WGS) entry which is preliminary data.</text>
</comment>
<evidence type="ECO:0000256" key="6">
    <source>
        <dbReference type="ARBA" id="ARBA00044804"/>
    </source>
</evidence>
<sequence length="329" mass="36756">MCTAIDYQSGKNYFGRNLDLEVTFGQHPVITPSDYPFEFRKMGKIDHHPAMIGMGIVAGGFPLYFEAANDKGIGVAGLNFQGNAFYHQCMEEKDNIASFEVVPWILCNCSTMDQVRELAGKMNVVDIDFSPDMPSSTLHWMVSDGNESLVLESVKDGLKIYENPVGVMTNNPEFDKQLFNLNNYRKLSAADPENTFGKGVELDKYSRGMGTDGMPGGLSSQERFVKCTFTKMNVLPAEDEASAVGQFFHILHSVEQQKGCCQVAPGKYEYTIYSSCINLDDMIYYYTTYDNNQITGVRMKDFDTSGTELVEVPIVDSQQIAFTTKTINE</sequence>
<evidence type="ECO:0000256" key="2">
    <source>
        <dbReference type="ARBA" id="ARBA00006625"/>
    </source>
</evidence>
<comment type="catalytic activity">
    <reaction evidence="9">
        <text>taurodeoxycholate + H2O = deoxycholate + taurine</text>
        <dbReference type="Rhea" id="RHEA:47556"/>
        <dbReference type="ChEBI" id="CHEBI:15377"/>
        <dbReference type="ChEBI" id="CHEBI:23614"/>
        <dbReference type="ChEBI" id="CHEBI:36261"/>
        <dbReference type="ChEBI" id="CHEBI:507393"/>
    </reaction>
    <physiologicalReaction direction="left-to-right" evidence="9">
        <dbReference type="Rhea" id="RHEA:47557"/>
    </physiologicalReaction>
</comment>
<dbReference type="GO" id="GO:0006629">
    <property type="term" value="P:lipid metabolic process"/>
    <property type="evidence" value="ECO:0007669"/>
    <property type="project" value="UniProtKB-KW"/>
</dbReference>
<evidence type="ECO:0000313" key="11">
    <source>
        <dbReference type="EMBL" id="MST68140.1"/>
    </source>
</evidence>
<evidence type="ECO:0000256" key="9">
    <source>
        <dbReference type="ARBA" id="ARBA00048897"/>
    </source>
</evidence>
<comment type="similarity">
    <text evidence="2">Belongs to the peptidase C59 family.</text>
</comment>
<dbReference type="NCBIfam" id="NF038245">
    <property type="entry name" value="bile_salt_hydro"/>
    <property type="match status" value="1"/>
</dbReference>
<dbReference type="CDD" id="cd00542">
    <property type="entry name" value="Ntn_PVA"/>
    <property type="match status" value="1"/>
</dbReference>
<dbReference type="PANTHER" id="PTHR35527">
    <property type="entry name" value="CHOLOYLGLYCINE HYDROLASE"/>
    <property type="match status" value="1"/>
</dbReference>
<dbReference type="GO" id="GO:0045302">
    <property type="term" value="F:choloylglycine hydrolase activity"/>
    <property type="evidence" value="ECO:0007669"/>
    <property type="project" value="UniProtKB-EC"/>
</dbReference>
<dbReference type="InterPro" id="IPR052193">
    <property type="entry name" value="Peptidase_C59"/>
</dbReference>
<dbReference type="InterPro" id="IPR047711">
    <property type="entry name" value="CBAH"/>
</dbReference>
<comment type="catalytic activity">
    <reaction evidence="8">
        <text>cholate + taurine = taurocholate + H2O</text>
        <dbReference type="Rhea" id="RHEA:47108"/>
        <dbReference type="ChEBI" id="CHEBI:15377"/>
        <dbReference type="ChEBI" id="CHEBI:29747"/>
        <dbReference type="ChEBI" id="CHEBI:36257"/>
        <dbReference type="ChEBI" id="CHEBI:507393"/>
    </reaction>
    <physiologicalReaction direction="right-to-left" evidence="8">
        <dbReference type="Rhea" id="RHEA:47110"/>
    </physiologicalReaction>
</comment>
<reference evidence="11" key="1">
    <citation type="submission" date="2019-09" db="EMBL/GenBank/DDBJ databases">
        <title>In-depth cultivation of the pig gut microbiome towards novel bacterial diversity and tailored functional studies.</title>
        <authorList>
            <person name="Wylensek D."/>
            <person name="Hitch T.C.A."/>
            <person name="Clavel T."/>
        </authorList>
    </citation>
    <scope>NUCLEOTIDE SEQUENCE</scope>
    <source>
        <strain evidence="11">RF-744-FAT-WT-3</strain>
    </source>
</reference>
<comment type="pathway">
    <text evidence="1">Lipid metabolism; bile acid biosynthesis.</text>
</comment>
<dbReference type="SUPFAM" id="SSF56235">
    <property type="entry name" value="N-terminal nucleophile aminohydrolases (Ntn hydrolases)"/>
    <property type="match status" value="1"/>
</dbReference>
<keyword evidence="3 11" id="KW-0378">Hydrolase</keyword>
<feature type="domain" description="Choloylglycine hydrolase/NAAA C-terminal" evidence="10">
    <location>
        <begin position="2"/>
        <end position="309"/>
    </location>
</feature>
<dbReference type="AlphaFoldDB" id="A0A6A8M617"/>
<dbReference type="PANTHER" id="PTHR35527:SF2">
    <property type="entry name" value="HYDROLASE"/>
    <property type="match status" value="1"/>
</dbReference>
<evidence type="ECO:0000259" key="10">
    <source>
        <dbReference type="Pfam" id="PF02275"/>
    </source>
</evidence>
<proteinExistence type="inferred from homology"/>
<dbReference type="EC" id="3.5.1.24" evidence="5"/>
<dbReference type="EMBL" id="VUNB01000001">
    <property type="protein sequence ID" value="MST68140.1"/>
    <property type="molecule type" value="Genomic_DNA"/>
</dbReference>
<organism evidence="11">
    <name type="scientific">Baileyella intestinalis</name>
    <dbReference type="NCBI Taxonomy" id="2606709"/>
    <lineage>
        <taxon>Bacteria</taxon>
        <taxon>Bacillati</taxon>
        <taxon>Bacillota</taxon>
        <taxon>Clostridia</taxon>
        <taxon>Peptostreptococcales</taxon>
        <taxon>Anaerovoracaceae</taxon>
        <taxon>Baileyella</taxon>
    </lineage>
</organism>
<evidence type="ECO:0000256" key="1">
    <source>
        <dbReference type="ARBA" id="ARBA00004860"/>
    </source>
</evidence>
<keyword evidence="4" id="KW-0443">Lipid metabolism</keyword>
<gene>
    <name evidence="11" type="ORF">FYJ66_00740</name>
</gene>
<accession>A0A6A8M617</accession>
<evidence type="ECO:0000256" key="7">
    <source>
        <dbReference type="ARBA" id="ARBA00044806"/>
    </source>
</evidence>
<evidence type="ECO:0000256" key="8">
    <source>
        <dbReference type="ARBA" id="ARBA00047285"/>
    </source>
</evidence>
<evidence type="ECO:0000256" key="5">
    <source>
        <dbReference type="ARBA" id="ARBA00044769"/>
    </source>
</evidence>